<feature type="domain" description="Ferric siderophore reductase C-terminal" evidence="1">
    <location>
        <begin position="229"/>
        <end position="249"/>
    </location>
</feature>
<dbReference type="EMBL" id="JAFBFC010000007">
    <property type="protein sequence ID" value="MBM7704562.1"/>
    <property type="molecule type" value="Genomic_DNA"/>
</dbReference>
<organism evidence="2 3">
    <name type="scientific">Priestia iocasae</name>
    <dbReference type="NCBI Taxonomy" id="2291674"/>
    <lineage>
        <taxon>Bacteria</taxon>
        <taxon>Bacillati</taxon>
        <taxon>Bacillota</taxon>
        <taxon>Bacilli</taxon>
        <taxon>Bacillales</taxon>
        <taxon>Bacillaceae</taxon>
        <taxon>Priestia</taxon>
    </lineage>
</organism>
<name>A0ABS2R023_9BACI</name>
<sequence length="258" mass="30395">MKLFSQQELQTLKEKFRVMTEKVPSSISMPATELMNEQTLRSHLQFVQQQIEAPDAKVAASIFAKRYSFVVLAALYSFTILHKKVNIDECHTSLETLDMTDRLWIPSIYWQNTHVEEVNDGNHIQKREELLQELFAQHVDKIWLEVRHVTKISKLILWENVSVYIMWMYETLLDDLTLEPIKERIQEDFSYLYEKAQGSLFGSYHYNPLAKYNEPKQFVKSLGQDIRVRKTCCFSYQTAAKNQYCTTCPIMCKVKEES</sequence>
<accession>A0ABS2R023</accession>
<protein>
    <submittedName>
        <fullName evidence="2">Ferric iron reductase protein FhuF</fullName>
    </submittedName>
</protein>
<keyword evidence="3" id="KW-1185">Reference proteome</keyword>
<evidence type="ECO:0000313" key="2">
    <source>
        <dbReference type="EMBL" id="MBM7704562.1"/>
    </source>
</evidence>
<dbReference type="RefSeq" id="WP_205188564.1">
    <property type="nucleotide sequence ID" value="NZ_JAFBFC010000007.1"/>
</dbReference>
<dbReference type="Proteomes" id="UP000809829">
    <property type="component" value="Unassembled WGS sequence"/>
</dbReference>
<dbReference type="Pfam" id="PF11575">
    <property type="entry name" value="FhuF_C"/>
    <property type="match status" value="1"/>
</dbReference>
<dbReference type="InterPro" id="IPR024726">
    <property type="entry name" value="FhuF_C"/>
</dbReference>
<reference evidence="2 3" key="1">
    <citation type="submission" date="2021-01" db="EMBL/GenBank/DDBJ databases">
        <title>Genomic Encyclopedia of Type Strains, Phase IV (KMG-IV): sequencing the most valuable type-strain genomes for metagenomic binning, comparative biology and taxonomic classification.</title>
        <authorList>
            <person name="Goeker M."/>
        </authorList>
    </citation>
    <scope>NUCLEOTIDE SEQUENCE [LARGE SCALE GENOMIC DNA]</scope>
    <source>
        <strain evidence="2 3">DSM 104297</strain>
    </source>
</reference>
<evidence type="ECO:0000313" key="3">
    <source>
        <dbReference type="Proteomes" id="UP000809829"/>
    </source>
</evidence>
<gene>
    <name evidence="2" type="ORF">JOC83_003419</name>
</gene>
<evidence type="ECO:0000259" key="1">
    <source>
        <dbReference type="Pfam" id="PF11575"/>
    </source>
</evidence>
<proteinExistence type="predicted"/>
<comment type="caution">
    <text evidence="2">The sequence shown here is derived from an EMBL/GenBank/DDBJ whole genome shotgun (WGS) entry which is preliminary data.</text>
</comment>